<dbReference type="PANTHER" id="PTHR11787:SF4">
    <property type="entry name" value="CHM, RAB ESCORT PROTEIN 1"/>
    <property type="match status" value="1"/>
</dbReference>
<proteinExistence type="inferred from homology"/>
<comment type="similarity">
    <text evidence="1">Belongs to the Rab GDI family.</text>
</comment>
<dbReference type="EMBL" id="JAPCXB010000026">
    <property type="protein sequence ID" value="KAJ1614099.1"/>
    <property type="molecule type" value="Genomic_DNA"/>
</dbReference>
<evidence type="ECO:0000256" key="1">
    <source>
        <dbReference type="ARBA" id="ARBA00005593"/>
    </source>
</evidence>
<evidence type="ECO:0000256" key="2">
    <source>
        <dbReference type="SAM" id="MobiDB-lite"/>
    </source>
</evidence>
<keyword evidence="4" id="KW-1185">Reference proteome</keyword>
<reference evidence="3" key="1">
    <citation type="submission" date="2022-10" db="EMBL/GenBank/DDBJ databases">
        <title>Adaptive evolution leads to modifications in subtelomeric GC content in a zoonotic Cryptosporidium species.</title>
        <authorList>
            <person name="Li J."/>
            <person name="Feng Y."/>
            <person name="Xiao L."/>
        </authorList>
    </citation>
    <scope>NUCLEOTIDE SEQUENCE</scope>
    <source>
        <strain evidence="3">25894</strain>
    </source>
</reference>
<dbReference type="PANTHER" id="PTHR11787">
    <property type="entry name" value="RAB GDP-DISSOCIATION INHIBITOR"/>
    <property type="match status" value="1"/>
</dbReference>
<dbReference type="SUPFAM" id="SSF51905">
    <property type="entry name" value="FAD/NAD(P)-binding domain"/>
    <property type="match status" value="1"/>
</dbReference>
<dbReference type="InterPro" id="IPR018203">
    <property type="entry name" value="GDP_dissociation_inhibitor"/>
</dbReference>
<name>A0ABQ8P9Y0_9CRYT</name>
<dbReference type="Pfam" id="PF00996">
    <property type="entry name" value="GDI"/>
    <property type="match status" value="3"/>
</dbReference>
<evidence type="ECO:0000313" key="3">
    <source>
        <dbReference type="EMBL" id="KAJ1614099.1"/>
    </source>
</evidence>
<dbReference type="Gene3D" id="3.30.519.10">
    <property type="entry name" value="Guanine Nucleotide Dissociation Inhibitor, domain 2"/>
    <property type="match status" value="1"/>
</dbReference>
<protein>
    <submittedName>
        <fullName evidence="3">Rab GDP dissociation inhibitor</fullName>
    </submittedName>
</protein>
<sequence length="576" mass="65033">MAEENREEGFWDVVIVGTGLIESIVASGLSIKGYSVLVLDPNSSYGGLYNTLKLPTLHAWMSDSPEHSSSAFETSSFSEKEYDSQAYSCLTPVEAEVVKKIHLDMMPKILYCRGHLVEMILACDISGYLEFQGIEDVYLVDNQSSQLTRTPLSKRDVFSSSDLNLVEKRQVMRLFSGVRDILEISRIEEKVDLDLISDPFRTPAFISNSQNNARKSHPNRVQDTPNGINITNVATFSDFQDLWKISDRVMDLVKFNIVFSSLPQNDQFDWENNFKRYFNLLLSSLNQHGCTGTPFLYPNYGTCDLPQSFSRLAAVKGSLQRLGTRISSIQVQEGKEQVHSIRIDSNCSEETVRCKLILGASSHISSHAKVPTDFLVENRVLCYFMVLNQPLITAEMSQNQRKLSFAGIKIGQDPSKSGIAYLLQCDHLTGCCPNGYYIVYINKVLERQETIPEARNLVQDAISRLLSKEGRETRVLYKASYIYSQRVENPQMLEEGLMLLPDPSVNSNSFFLLDEDVDKAILTLDKSLKFLNSQTEETTTFQSFSSPKGLQETKQEPTNQGYSDQYVIKRLQSILG</sequence>
<dbReference type="PRINTS" id="PR00891">
    <property type="entry name" value="RABGDIREP"/>
</dbReference>
<dbReference type="Proteomes" id="UP001071777">
    <property type="component" value="Unassembled WGS sequence"/>
</dbReference>
<comment type="caution">
    <text evidence="3">The sequence shown here is derived from an EMBL/GenBank/DDBJ whole genome shotgun (WGS) entry which is preliminary data.</text>
</comment>
<accession>A0ABQ8P9Y0</accession>
<evidence type="ECO:0000313" key="4">
    <source>
        <dbReference type="Proteomes" id="UP001071777"/>
    </source>
</evidence>
<dbReference type="InterPro" id="IPR036188">
    <property type="entry name" value="FAD/NAD-bd_sf"/>
</dbReference>
<organism evidence="3 4">
    <name type="scientific">Cryptosporidium canis</name>
    <dbReference type="NCBI Taxonomy" id="195482"/>
    <lineage>
        <taxon>Eukaryota</taxon>
        <taxon>Sar</taxon>
        <taxon>Alveolata</taxon>
        <taxon>Apicomplexa</taxon>
        <taxon>Conoidasida</taxon>
        <taxon>Coccidia</taxon>
        <taxon>Eucoccidiorida</taxon>
        <taxon>Eimeriorina</taxon>
        <taxon>Cryptosporidiidae</taxon>
        <taxon>Cryptosporidium</taxon>
    </lineage>
</organism>
<gene>
    <name evidence="3" type="ORF">OJ252_801</name>
</gene>
<dbReference type="Gene3D" id="1.10.405.10">
    <property type="entry name" value="Guanine Nucleotide Dissociation Inhibitor, domain 1"/>
    <property type="match status" value="1"/>
</dbReference>
<feature type="region of interest" description="Disordered" evidence="2">
    <location>
        <begin position="541"/>
        <end position="561"/>
    </location>
</feature>
<dbReference type="Gene3D" id="3.50.50.60">
    <property type="entry name" value="FAD/NAD(P)-binding domain"/>
    <property type="match status" value="1"/>
</dbReference>